<dbReference type="EC" id="2.3.1.-" evidence="2"/>
<dbReference type="RefSeq" id="WP_309308685.1">
    <property type="nucleotide sequence ID" value="NZ_CP133594.1"/>
</dbReference>
<gene>
    <name evidence="2" type="ORF">RE476_01975</name>
</gene>
<dbReference type="GO" id="GO:0004343">
    <property type="term" value="F:glucosamine 6-phosphate N-acetyltransferase activity"/>
    <property type="evidence" value="ECO:0007669"/>
    <property type="project" value="TreeGrafter"/>
</dbReference>
<dbReference type="Proteomes" id="UP001183006">
    <property type="component" value="Chromosome"/>
</dbReference>
<dbReference type="InterPro" id="IPR039143">
    <property type="entry name" value="GNPNAT1-like"/>
</dbReference>
<dbReference type="InterPro" id="IPR016181">
    <property type="entry name" value="Acyl_CoA_acyltransferase"/>
</dbReference>
<keyword evidence="2" id="KW-0012">Acyltransferase</keyword>
<dbReference type="PANTHER" id="PTHR13355:SF11">
    <property type="entry name" value="GLUCOSAMINE 6-PHOSPHATE N-ACETYLTRANSFERASE"/>
    <property type="match status" value="1"/>
</dbReference>
<dbReference type="Pfam" id="PF13673">
    <property type="entry name" value="Acetyltransf_10"/>
    <property type="match status" value="1"/>
</dbReference>
<name>A0AA51YJH7_9EURY</name>
<protein>
    <submittedName>
        <fullName evidence="2">GNAT family N-acetyltransferase</fullName>
        <ecNumber evidence="2">2.3.1.-</ecNumber>
    </submittedName>
</protein>
<dbReference type="PANTHER" id="PTHR13355">
    <property type="entry name" value="GLUCOSAMINE 6-PHOSPHATE N-ACETYLTRANSFERASE"/>
    <property type="match status" value="1"/>
</dbReference>
<keyword evidence="3" id="KW-1185">Reference proteome</keyword>
<evidence type="ECO:0000259" key="1">
    <source>
        <dbReference type="PROSITE" id="PS51186"/>
    </source>
</evidence>
<feature type="domain" description="N-acetyltransferase" evidence="1">
    <location>
        <begin position="1"/>
        <end position="141"/>
    </location>
</feature>
<evidence type="ECO:0000313" key="3">
    <source>
        <dbReference type="Proteomes" id="UP001183006"/>
    </source>
</evidence>
<sequence length="141" mass="16230">MHLKWIKGSEDFSDAYDVRKNVFVLEQSIDESLELDEYDAISLHLVVYNNRTPVATGRVFGYSDSFVIGRICVLKEYRSMHLGTLLMEKLIEKAISMRAKEVHLSSQLYATGFYSKFGFEEYGNTYLDAGIEHISMVRKVN</sequence>
<accession>A0AA51YJH7</accession>
<dbReference type="PROSITE" id="PS51186">
    <property type="entry name" value="GNAT"/>
    <property type="match status" value="1"/>
</dbReference>
<dbReference type="SUPFAM" id="SSF55729">
    <property type="entry name" value="Acyl-CoA N-acyltransferases (Nat)"/>
    <property type="match status" value="1"/>
</dbReference>
<dbReference type="EMBL" id="CP133594">
    <property type="protein sequence ID" value="WMW22608.1"/>
    <property type="molecule type" value="Genomic_DNA"/>
</dbReference>
<proteinExistence type="predicted"/>
<organism evidence="2 3">
    <name type="scientific">Methanolobus mangrovi</name>
    <dbReference type="NCBI Taxonomy" id="3072977"/>
    <lineage>
        <taxon>Archaea</taxon>
        <taxon>Methanobacteriati</taxon>
        <taxon>Methanobacteriota</taxon>
        <taxon>Stenosarchaea group</taxon>
        <taxon>Methanomicrobia</taxon>
        <taxon>Methanosarcinales</taxon>
        <taxon>Methanosarcinaceae</taxon>
        <taxon>Methanolobus</taxon>
    </lineage>
</organism>
<dbReference type="GeneID" id="84228870"/>
<dbReference type="Gene3D" id="3.40.630.30">
    <property type="match status" value="1"/>
</dbReference>
<dbReference type="AlphaFoldDB" id="A0AA51YJH7"/>
<dbReference type="InterPro" id="IPR000182">
    <property type="entry name" value="GNAT_dom"/>
</dbReference>
<evidence type="ECO:0000313" key="2">
    <source>
        <dbReference type="EMBL" id="WMW22608.1"/>
    </source>
</evidence>
<keyword evidence="2" id="KW-0808">Transferase</keyword>
<dbReference type="CDD" id="cd04301">
    <property type="entry name" value="NAT_SF"/>
    <property type="match status" value="1"/>
</dbReference>
<reference evidence="2" key="1">
    <citation type="submission" date="2023-08" db="EMBL/GenBank/DDBJ databases">
        <title>Methanolobus mangrovi sp. nov. and Methanolobus sediminis sp. nov, two novel methylotrophic methanogens isolated from mangrove sediments in China.</title>
        <authorList>
            <person name="Zhou J."/>
        </authorList>
    </citation>
    <scope>NUCLEOTIDE SEQUENCE</scope>
    <source>
        <strain evidence="2">FTZ2</strain>
    </source>
</reference>
<dbReference type="KEGG" id="mmav:RE476_01975"/>